<dbReference type="KEGG" id="pchm:VFPPC_16380"/>
<dbReference type="Proteomes" id="UP000078397">
    <property type="component" value="Unassembled WGS sequence"/>
</dbReference>
<dbReference type="GeneID" id="28858127"/>
<proteinExistence type="predicted"/>
<evidence type="ECO:0000313" key="3">
    <source>
        <dbReference type="Proteomes" id="UP000078397"/>
    </source>
</evidence>
<protein>
    <submittedName>
        <fullName evidence="2">Uncharacterized protein</fullName>
    </submittedName>
</protein>
<gene>
    <name evidence="2" type="ORF">VFPPC_16380</name>
</gene>
<dbReference type="EMBL" id="LSBJ02000006">
    <property type="protein sequence ID" value="OAQ62779.1"/>
    <property type="molecule type" value="Genomic_DNA"/>
</dbReference>
<dbReference type="RefSeq" id="XP_018140359.1">
    <property type="nucleotide sequence ID" value="XM_018294133.1"/>
</dbReference>
<keyword evidence="3" id="KW-1185">Reference proteome</keyword>
<evidence type="ECO:0000256" key="1">
    <source>
        <dbReference type="SAM" id="MobiDB-lite"/>
    </source>
</evidence>
<feature type="compositionally biased region" description="Polar residues" evidence="1">
    <location>
        <begin position="1"/>
        <end position="10"/>
    </location>
</feature>
<accession>A0A179FCE6</accession>
<comment type="caution">
    <text evidence="2">The sequence shown here is derived from an EMBL/GenBank/DDBJ whole genome shotgun (WGS) entry which is preliminary data.</text>
</comment>
<reference evidence="2 3" key="1">
    <citation type="journal article" date="2016" name="PLoS Pathog.">
        <title>Biosynthesis of antibiotic leucinostatins in bio-control fungus Purpureocillium lilacinum and their inhibition on phytophthora revealed by genome mining.</title>
        <authorList>
            <person name="Wang G."/>
            <person name="Liu Z."/>
            <person name="Lin R."/>
            <person name="Li E."/>
            <person name="Mao Z."/>
            <person name="Ling J."/>
            <person name="Yang Y."/>
            <person name="Yin W.B."/>
            <person name="Xie B."/>
        </authorList>
    </citation>
    <scope>NUCLEOTIDE SEQUENCE [LARGE SCALE GENOMIC DNA]</scope>
    <source>
        <strain evidence="2">170</strain>
    </source>
</reference>
<sequence length="111" mass="12534">MPSVSLSTSDMCPPTPRSPHTSNLISEARFSILYPSSNSLRTCGQTNRNEKTPNEIRLRHSMSTVNVSIVSFTEFQYPSVDCISTNQPPRRASRSNKSEQWLWAVDGPNRY</sequence>
<organism evidence="2 3">
    <name type="scientific">Pochonia chlamydosporia 170</name>
    <dbReference type="NCBI Taxonomy" id="1380566"/>
    <lineage>
        <taxon>Eukaryota</taxon>
        <taxon>Fungi</taxon>
        <taxon>Dikarya</taxon>
        <taxon>Ascomycota</taxon>
        <taxon>Pezizomycotina</taxon>
        <taxon>Sordariomycetes</taxon>
        <taxon>Hypocreomycetidae</taxon>
        <taxon>Hypocreales</taxon>
        <taxon>Clavicipitaceae</taxon>
        <taxon>Pochonia</taxon>
    </lineage>
</organism>
<feature type="region of interest" description="Disordered" evidence="1">
    <location>
        <begin position="1"/>
        <end position="23"/>
    </location>
</feature>
<dbReference type="AlphaFoldDB" id="A0A179FCE6"/>
<name>A0A179FCE6_METCM</name>
<evidence type="ECO:0000313" key="2">
    <source>
        <dbReference type="EMBL" id="OAQ62779.1"/>
    </source>
</evidence>